<organism evidence="1">
    <name type="scientific">Arundo donax</name>
    <name type="common">Giant reed</name>
    <name type="synonym">Donax arundinaceus</name>
    <dbReference type="NCBI Taxonomy" id="35708"/>
    <lineage>
        <taxon>Eukaryota</taxon>
        <taxon>Viridiplantae</taxon>
        <taxon>Streptophyta</taxon>
        <taxon>Embryophyta</taxon>
        <taxon>Tracheophyta</taxon>
        <taxon>Spermatophyta</taxon>
        <taxon>Magnoliopsida</taxon>
        <taxon>Liliopsida</taxon>
        <taxon>Poales</taxon>
        <taxon>Poaceae</taxon>
        <taxon>PACMAD clade</taxon>
        <taxon>Arundinoideae</taxon>
        <taxon>Arundineae</taxon>
        <taxon>Arundo</taxon>
    </lineage>
</organism>
<protein>
    <submittedName>
        <fullName evidence="1">Gpm823</fullName>
    </submittedName>
</protein>
<dbReference type="AlphaFoldDB" id="A0A0A9E104"/>
<accession>A0A0A9E104</accession>
<sequence>MVVSTAIAFNCSPFGFSANSIILPSSSIFIRPNAVARFSSIGRAATVISASVSLCA</sequence>
<dbReference type="EMBL" id="GBRH01204189">
    <property type="protein sequence ID" value="JAD93706.1"/>
    <property type="molecule type" value="Transcribed_RNA"/>
</dbReference>
<evidence type="ECO:0000313" key="1">
    <source>
        <dbReference type="EMBL" id="JAD93706.1"/>
    </source>
</evidence>
<reference evidence="1" key="1">
    <citation type="submission" date="2014-09" db="EMBL/GenBank/DDBJ databases">
        <authorList>
            <person name="Magalhaes I.L.F."/>
            <person name="Oliveira U."/>
            <person name="Santos F.R."/>
            <person name="Vidigal T.H.D.A."/>
            <person name="Brescovit A.D."/>
            <person name="Santos A.J."/>
        </authorList>
    </citation>
    <scope>NUCLEOTIDE SEQUENCE</scope>
    <source>
        <tissue evidence="1">Shoot tissue taken approximately 20 cm above the soil surface</tissue>
    </source>
</reference>
<proteinExistence type="predicted"/>
<reference evidence="1" key="2">
    <citation type="journal article" date="2015" name="Data Brief">
        <title>Shoot transcriptome of the giant reed, Arundo donax.</title>
        <authorList>
            <person name="Barrero R.A."/>
            <person name="Guerrero F.D."/>
            <person name="Moolhuijzen P."/>
            <person name="Goolsby J.A."/>
            <person name="Tidwell J."/>
            <person name="Bellgard S.E."/>
            <person name="Bellgard M.I."/>
        </authorList>
    </citation>
    <scope>NUCLEOTIDE SEQUENCE</scope>
    <source>
        <tissue evidence="1">Shoot tissue taken approximately 20 cm above the soil surface</tissue>
    </source>
</reference>
<name>A0A0A9E104_ARUDO</name>